<dbReference type="SMART" id="SM00054">
    <property type="entry name" value="EFh"/>
    <property type="match status" value="2"/>
</dbReference>
<dbReference type="EMBL" id="CAXDID020000071">
    <property type="protein sequence ID" value="CAL6014878.1"/>
    <property type="molecule type" value="Genomic_DNA"/>
</dbReference>
<evidence type="ECO:0000256" key="1">
    <source>
        <dbReference type="ARBA" id="ARBA00022737"/>
    </source>
</evidence>
<dbReference type="SUPFAM" id="SSF47473">
    <property type="entry name" value="EF-hand"/>
    <property type="match status" value="1"/>
</dbReference>
<evidence type="ECO:0000313" key="4">
    <source>
        <dbReference type="EMBL" id="CAI9938072.1"/>
    </source>
</evidence>
<dbReference type="PROSITE" id="PS00018">
    <property type="entry name" value="EF_HAND_1"/>
    <property type="match status" value="2"/>
</dbReference>
<dbReference type="GO" id="GO:0005509">
    <property type="term" value="F:calcium ion binding"/>
    <property type="evidence" value="ECO:0007669"/>
    <property type="project" value="InterPro"/>
</dbReference>
<organism evidence="4">
    <name type="scientific">Hexamita inflata</name>
    <dbReference type="NCBI Taxonomy" id="28002"/>
    <lineage>
        <taxon>Eukaryota</taxon>
        <taxon>Metamonada</taxon>
        <taxon>Diplomonadida</taxon>
        <taxon>Hexamitidae</taxon>
        <taxon>Hexamitinae</taxon>
        <taxon>Hexamita</taxon>
    </lineage>
</organism>
<gene>
    <name evidence="5" type="ORF">HINF_LOCUS24483</name>
    <name evidence="4" type="ORF">HINF_LOCUS25717</name>
</gene>
<evidence type="ECO:0000256" key="2">
    <source>
        <dbReference type="ARBA" id="ARBA00022837"/>
    </source>
</evidence>
<keyword evidence="1" id="KW-0677">Repeat</keyword>
<reference evidence="4" key="1">
    <citation type="submission" date="2023-06" db="EMBL/GenBank/DDBJ databases">
        <authorList>
            <person name="Kurt Z."/>
        </authorList>
    </citation>
    <scope>NUCLEOTIDE SEQUENCE</scope>
</reference>
<accession>A0AA86PN63</accession>
<dbReference type="Gene3D" id="1.10.238.10">
    <property type="entry name" value="EF-hand"/>
    <property type="match status" value="2"/>
</dbReference>
<name>A0AA86PN63_9EUKA</name>
<dbReference type="InterPro" id="IPR002048">
    <property type="entry name" value="EF_hand_dom"/>
</dbReference>
<protein>
    <submittedName>
        <fullName evidence="4">EF hand domain-containing protein</fullName>
    </submittedName>
    <submittedName>
        <fullName evidence="5">EF_hand domain-containing protein</fullName>
    </submittedName>
</protein>
<dbReference type="CDD" id="cd00051">
    <property type="entry name" value="EFh"/>
    <property type="match status" value="1"/>
</dbReference>
<dbReference type="PANTHER" id="PTHR23050">
    <property type="entry name" value="CALCIUM BINDING PROTEIN"/>
    <property type="match status" value="1"/>
</dbReference>
<feature type="domain" description="EF-hand" evidence="3">
    <location>
        <begin position="43"/>
        <end position="78"/>
    </location>
</feature>
<keyword evidence="6" id="KW-1185">Reference proteome</keyword>
<dbReference type="GO" id="GO:0043226">
    <property type="term" value="C:organelle"/>
    <property type="evidence" value="ECO:0007669"/>
    <property type="project" value="UniProtKB-ARBA"/>
</dbReference>
<dbReference type="Pfam" id="PF13499">
    <property type="entry name" value="EF-hand_7"/>
    <property type="match status" value="1"/>
</dbReference>
<keyword evidence="2" id="KW-0106">Calcium</keyword>
<dbReference type="AlphaFoldDB" id="A0AA86PN63"/>
<feature type="domain" description="EF-hand" evidence="3">
    <location>
        <begin position="7"/>
        <end position="42"/>
    </location>
</feature>
<dbReference type="InterPro" id="IPR011992">
    <property type="entry name" value="EF-hand-dom_pair"/>
</dbReference>
<sequence>MPILQKPDFENCRQAFQAIDADSSGQLDQTELQKAFSLLQMNLTEQQIKNIVEIVDYDGSGEMSCDEFIHFVYICKNADPKDLKTILFLAADFDCAGTIDKKKLVQIFQKMNVKLSEEQIGDLFDAVADLNTRTISYELFVELMDRLMQ</sequence>
<comment type="caution">
    <text evidence="4">The sequence shown here is derived from an EMBL/GenBank/DDBJ whole genome shotgun (WGS) entry which is preliminary data.</text>
</comment>
<dbReference type="InterPro" id="IPR050145">
    <property type="entry name" value="Centrin_CML-like"/>
</dbReference>
<dbReference type="Proteomes" id="UP001642409">
    <property type="component" value="Unassembled WGS sequence"/>
</dbReference>
<evidence type="ECO:0000259" key="3">
    <source>
        <dbReference type="PROSITE" id="PS50222"/>
    </source>
</evidence>
<reference evidence="5 6" key="2">
    <citation type="submission" date="2024-07" db="EMBL/GenBank/DDBJ databases">
        <authorList>
            <person name="Akdeniz Z."/>
        </authorList>
    </citation>
    <scope>NUCLEOTIDE SEQUENCE [LARGE SCALE GENOMIC DNA]</scope>
</reference>
<dbReference type="PROSITE" id="PS50222">
    <property type="entry name" value="EF_HAND_2"/>
    <property type="match status" value="2"/>
</dbReference>
<dbReference type="InterPro" id="IPR018247">
    <property type="entry name" value="EF_Hand_1_Ca_BS"/>
</dbReference>
<dbReference type="EMBL" id="CATOUU010000653">
    <property type="protein sequence ID" value="CAI9938072.1"/>
    <property type="molecule type" value="Genomic_DNA"/>
</dbReference>
<evidence type="ECO:0000313" key="5">
    <source>
        <dbReference type="EMBL" id="CAL6014878.1"/>
    </source>
</evidence>
<proteinExistence type="predicted"/>
<dbReference type="FunFam" id="1.10.238.10:FF:000178">
    <property type="entry name" value="Calmodulin-2 A"/>
    <property type="match status" value="1"/>
</dbReference>
<evidence type="ECO:0000313" key="6">
    <source>
        <dbReference type="Proteomes" id="UP001642409"/>
    </source>
</evidence>